<dbReference type="Proteomes" id="UP000289738">
    <property type="component" value="Chromosome B05"/>
</dbReference>
<evidence type="ECO:0000313" key="4">
    <source>
        <dbReference type="Proteomes" id="UP000289738"/>
    </source>
</evidence>
<name>A0A444Z8R3_ARAHY</name>
<evidence type="ECO:0000259" key="2">
    <source>
        <dbReference type="Pfam" id="PF03101"/>
    </source>
</evidence>
<dbReference type="InterPro" id="IPR004330">
    <property type="entry name" value="FAR1_DNA_bnd_dom"/>
</dbReference>
<sequence length="541" mass="61967">MLLIWGRGRGRGRSSSLISSSRYRTRTPPPIRVYAAVFISSRRGSKSRWDVVGVVLLPRASQSASSSPLTSDVQPDLMGTTNKMYDNDNACQENAYTRNGSKNVDEDTTHNTTESEFFYQDMGEFGDVEGIDVEDIIKKVFRSDEDTYKFYKKFGKYHGFGVRKGDSWKDEDGIVTRQRFFCNRQGLRDAKHYNRLDRMRVQKPETRTNCEAKFSIYLDKSASLWRVRKIKNKHNNDLIPSCMVHLIAKYRSLTNAAKAQIDGLNEYGISTAKSVRYMAGMAGGYSLVGFLKKDAYNHIDKRRHVTIAEGDADAALAYLEDKTESDPMAIARYTVEEFKLQDSLWARQVFGKKEMWVNAYLRNKFCAGFKTTSRCESINVVVKKSLQSKHTILELVQNLELMVRDYRNNELLAQFRTIDTFPVMTTSLDAIERFAALTYTKEVFTDISEHKGILIGRVRFSWESVQHFHLFGKAMKGIQELCMDHEHECGHAEEVKHTKGELKFIRDPVRVRTKGAPKVSKGKSNGRKRKCTKCKNTGHTK</sequence>
<feature type="region of interest" description="Disordered" evidence="1">
    <location>
        <begin position="1"/>
        <end position="23"/>
    </location>
</feature>
<reference evidence="3 4" key="1">
    <citation type="submission" date="2019-01" db="EMBL/GenBank/DDBJ databases">
        <title>Sequencing of cultivated peanut Arachis hypogaea provides insights into genome evolution and oil improvement.</title>
        <authorList>
            <person name="Chen X."/>
        </authorList>
    </citation>
    <scope>NUCLEOTIDE SEQUENCE [LARGE SCALE GENOMIC DNA]</scope>
    <source>
        <strain evidence="4">cv. Fuhuasheng</strain>
        <tissue evidence="3">Leaves</tissue>
    </source>
</reference>
<organism evidence="3 4">
    <name type="scientific">Arachis hypogaea</name>
    <name type="common">Peanut</name>
    <dbReference type="NCBI Taxonomy" id="3818"/>
    <lineage>
        <taxon>Eukaryota</taxon>
        <taxon>Viridiplantae</taxon>
        <taxon>Streptophyta</taxon>
        <taxon>Embryophyta</taxon>
        <taxon>Tracheophyta</taxon>
        <taxon>Spermatophyta</taxon>
        <taxon>Magnoliopsida</taxon>
        <taxon>eudicotyledons</taxon>
        <taxon>Gunneridae</taxon>
        <taxon>Pentapetalae</taxon>
        <taxon>rosids</taxon>
        <taxon>fabids</taxon>
        <taxon>Fabales</taxon>
        <taxon>Fabaceae</taxon>
        <taxon>Papilionoideae</taxon>
        <taxon>50 kb inversion clade</taxon>
        <taxon>dalbergioids sensu lato</taxon>
        <taxon>Dalbergieae</taxon>
        <taxon>Pterocarpus clade</taxon>
        <taxon>Arachis</taxon>
    </lineage>
</organism>
<gene>
    <name evidence="3" type="ORF">Ahy_B05g079002</name>
</gene>
<evidence type="ECO:0000313" key="3">
    <source>
        <dbReference type="EMBL" id="RYR10571.1"/>
    </source>
</evidence>
<comment type="caution">
    <text evidence="3">The sequence shown here is derived from an EMBL/GenBank/DDBJ whole genome shotgun (WGS) entry which is preliminary data.</text>
</comment>
<feature type="compositionally biased region" description="Low complexity" evidence="1">
    <location>
        <begin position="13"/>
        <end position="22"/>
    </location>
</feature>
<dbReference type="AlphaFoldDB" id="A0A444Z8R3"/>
<accession>A0A444Z8R3</accession>
<dbReference type="PANTHER" id="PTHR47718">
    <property type="entry name" value="OS01G0519700 PROTEIN"/>
    <property type="match status" value="1"/>
</dbReference>
<evidence type="ECO:0000256" key="1">
    <source>
        <dbReference type="SAM" id="MobiDB-lite"/>
    </source>
</evidence>
<proteinExistence type="predicted"/>
<dbReference type="PANTHER" id="PTHR47718:SF15">
    <property type="entry name" value="PROTEIN FAR1-RELATED SEQUENCE 5-LIKE"/>
    <property type="match status" value="1"/>
</dbReference>
<protein>
    <recommendedName>
        <fullName evidence="2">FAR1 domain-containing protein</fullName>
    </recommendedName>
</protein>
<keyword evidence="4" id="KW-1185">Reference proteome</keyword>
<dbReference type="EMBL" id="SDMP01000015">
    <property type="protein sequence ID" value="RYR10571.1"/>
    <property type="molecule type" value="Genomic_DNA"/>
</dbReference>
<feature type="domain" description="FAR1" evidence="2">
    <location>
        <begin position="149"/>
        <end position="239"/>
    </location>
</feature>
<dbReference type="Pfam" id="PF03101">
    <property type="entry name" value="FAR1"/>
    <property type="match status" value="1"/>
</dbReference>
<feature type="region of interest" description="Disordered" evidence="1">
    <location>
        <begin position="513"/>
        <end position="541"/>
    </location>
</feature>